<evidence type="ECO:0000313" key="2">
    <source>
        <dbReference type="EMBL" id="TWI88039.1"/>
    </source>
</evidence>
<dbReference type="RefSeq" id="WP_145712809.1">
    <property type="nucleotide sequence ID" value="NZ_BAAAFY010000001.1"/>
</dbReference>
<dbReference type="EMBL" id="VLLG01000003">
    <property type="protein sequence ID" value="TWI88039.1"/>
    <property type="molecule type" value="Genomic_DNA"/>
</dbReference>
<comment type="caution">
    <text evidence="2">The sequence shown here is derived from an EMBL/GenBank/DDBJ whole genome shotgun (WGS) entry which is preliminary data.</text>
</comment>
<dbReference type="OrthoDB" id="111691at2"/>
<feature type="transmembrane region" description="Helical" evidence="1">
    <location>
        <begin position="140"/>
        <end position="161"/>
    </location>
</feature>
<proteinExistence type="predicted"/>
<dbReference type="InterPro" id="IPR005625">
    <property type="entry name" value="PepSY-ass_TM"/>
</dbReference>
<keyword evidence="3" id="KW-1185">Reference proteome</keyword>
<dbReference type="AlphaFoldDB" id="A0A562T378"/>
<evidence type="ECO:0000256" key="1">
    <source>
        <dbReference type="SAM" id="Phobius"/>
    </source>
</evidence>
<sequence>MKKIIGWLHLWLGLASGLVVLVVALTGSLLVFEKELEPLLSPRFHYVEAPAGEARPLSMDLLARKVLQRHQPYRLYDIDIEEAPDRSVIFTLQKSKDDRLAVAVNQYTGQIIQTVDEERRFFHVVLDLHRYLCMGTAGKVITGISCSIFLVLVLTGLVLWWPRRNSRRQRLRIKWNASWKRLNWDLHAVLGFYMHIILFLIALTGLTWSYQWMNNLIFYAFDGKPAVKITPPVATPATGHHYAYMDRMLATTDSILAYRGPVRIRFAEKPGQAVTVSRQNRDAAISNVTSFLYFREGSGQLVKTRLYEAESRGMKARRVVYPIHTGSLLGWPTKILALIASLIAASLPVTGLYIWLHRKKKTSRQKVHRQDRSPLLRKDSVSFPAGI</sequence>
<organism evidence="2 3">
    <name type="scientific">Chitinophaga japonensis</name>
    <name type="common">Flexibacter japonensis</name>
    <dbReference type="NCBI Taxonomy" id="104662"/>
    <lineage>
        <taxon>Bacteria</taxon>
        <taxon>Pseudomonadati</taxon>
        <taxon>Bacteroidota</taxon>
        <taxon>Chitinophagia</taxon>
        <taxon>Chitinophagales</taxon>
        <taxon>Chitinophagaceae</taxon>
        <taxon>Chitinophaga</taxon>
    </lineage>
</organism>
<reference evidence="2 3" key="1">
    <citation type="journal article" date="2013" name="Stand. Genomic Sci.">
        <title>Genomic Encyclopedia of Type Strains, Phase I: The one thousand microbial genomes (KMG-I) project.</title>
        <authorList>
            <person name="Kyrpides N.C."/>
            <person name="Woyke T."/>
            <person name="Eisen J.A."/>
            <person name="Garrity G."/>
            <person name="Lilburn T.G."/>
            <person name="Beck B.J."/>
            <person name="Whitman W.B."/>
            <person name="Hugenholtz P."/>
            <person name="Klenk H.P."/>
        </authorList>
    </citation>
    <scope>NUCLEOTIDE SEQUENCE [LARGE SCALE GENOMIC DNA]</scope>
    <source>
        <strain evidence="2 3">DSM 13484</strain>
    </source>
</reference>
<dbReference type="Proteomes" id="UP000316778">
    <property type="component" value="Unassembled WGS sequence"/>
</dbReference>
<keyword evidence="1" id="KW-1133">Transmembrane helix</keyword>
<gene>
    <name evidence="2" type="ORF">LX66_2113</name>
</gene>
<name>A0A562T378_CHIJA</name>
<evidence type="ECO:0000313" key="3">
    <source>
        <dbReference type="Proteomes" id="UP000316778"/>
    </source>
</evidence>
<feature type="transmembrane region" description="Helical" evidence="1">
    <location>
        <begin position="182"/>
        <end position="208"/>
    </location>
</feature>
<dbReference type="Pfam" id="PF03929">
    <property type="entry name" value="PepSY_TM"/>
    <property type="match status" value="1"/>
</dbReference>
<keyword evidence="1" id="KW-0472">Membrane</keyword>
<keyword evidence="1" id="KW-0812">Transmembrane</keyword>
<protein>
    <submittedName>
        <fullName evidence="2">Putative iron-regulated membrane protein</fullName>
    </submittedName>
</protein>
<accession>A0A562T378</accession>
<dbReference type="PANTHER" id="PTHR34219">
    <property type="entry name" value="IRON-REGULATED INNER MEMBRANE PROTEIN-RELATED"/>
    <property type="match status" value="1"/>
</dbReference>
<feature type="transmembrane region" description="Helical" evidence="1">
    <location>
        <begin position="7"/>
        <end position="32"/>
    </location>
</feature>
<feature type="transmembrane region" description="Helical" evidence="1">
    <location>
        <begin position="335"/>
        <end position="356"/>
    </location>
</feature>
<dbReference type="PANTHER" id="PTHR34219:SF3">
    <property type="entry name" value="BLL7967 PROTEIN"/>
    <property type="match status" value="1"/>
</dbReference>